<dbReference type="EMBL" id="NBAG03000231">
    <property type="protein sequence ID" value="PNI69682.1"/>
    <property type="molecule type" value="Genomic_DNA"/>
</dbReference>
<name>A0A2J8ND27_PANTR</name>
<dbReference type="AlphaFoldDB" id="A0A2J8ND27"/>
<reference evidence="1 2" key="1">
    <citation type="submission" date="2017-12" db="EMBL/GenBank/DDBJ databases">
        <title>High-resolution comparative analysis of great ape genomes.</title>
        <authorList>
            <person name="Pollen A."/>
            <person name="Hastie A."/>
            <person name="Hormozdiari F."/>
            <person name="Dougherty M."/>
            <person name="Liu R."/>
            <person name="Chaisson M."/>
            <person name="Hoppe E."/>
            <person name="Hill C."/>
            <person name="Pang A."/>
            <person name="Hillier L."/>
            <person name="Baker C."/>
            <person name="Armstrong J."/>
            <person name="Shendure J."/>
            <person name="Paten B."/>
            <person name="Wilson R."/>
            <person name="Chao H."/>
            <person name="Schneider V."/>
            <person name="Ventura M."/>
            <person name="Kronenberg Z."/>
            <person name="Murali S."/>
            <person name="Gordon D."/>
            <person name="Cantsilieris S."/>
            <person name="Munson K."/>
            <person name="Nelson B."/>
            <person name="Raja A."/>
            <person name="Underwood J."/>
            <person name="Diekhans M."/>
            <person name="Fiddes I."/>
            <person name="Haussler D."/>
            <person name="Eichler E."/>
        </authorList>
    </citation>
    <scope>NUCLEOTIDE SEQUENCE [LARGE SCALE GENOMIC DNA]</scope>
    <source>
        <strain evidence="1">Yerkes chimp pedigree #C0471</strain>
    </source>
</reference>
<proteinExistence type="predicted"/>
<evidence type="ECO:0000313" key="2">
    <source>
        <dbReference type="Proteomes" id="UP000236370"/>
    </source>
</evidence>
<organism evidence="1 2">
    <name type="scientific">Pan troglodytes</name>
    <name type="common">Chimpanzee</name>
    <dbReference type="NCBI Taxonomy" id="9598"/>
    <lineage>
        <taxon>Eukaryota</taxon>
        <taxon>Metazoa</taxon>
        <taxon>Chordata</taxon>
        <taxon>Craniata</taxon>
        <taxon>Vertebrata</taxon>
        <taxon>Euteleostomi</taxon>
        <taxon>Mammalia</taxon>
        <taxon>Eutheria</taxon>
        <taxon>Euarchontoglires</taxon>
        <taxon>Primates</taxon>
        <taxon>Haplorrhini</taxon>
        <taxon>Catarrhini</taxon>
        <taxon>Hominidae</taxon>
        <taxon>Pan</taxon>
    </lineage>
</organism>
<protein>
    <submittedName>
        <fullName evidence="1">SERPINB8 isoform 2</fullName>
    </submittedName>
</protein>
<feature type="non-terminal residue" evidence="1">
    <location>
        <position position="1"/>
    </location>
</feature>
<evidence type="ECO:0000313" key="1">
    <source>
        <dbReference type="EMBL" id="PNI69682.1"/>
    </source>
</evidence>
<sequence>LPYVEEELSMVILLPDDNTDLAVDTLRSTSFFCDILANIIST</sequence>
<dbReference type="Proteomes" id="UP000236370">
    <property type="component" value="Unassembled WGS sequence"/>
</dbReference>
<gene>
    <name evidence="1" type="ORF">CK820_G0011276</name>
</gene>
<comment type="caution">
    <text evidence="1">The sequence shown here is derived from an EMBL/GenBank/DDBJ whole genome shotgun (WGS) entry which is preliminary data.</text>
</comment>
<accession>A0A2J8ND27</accession>